<dbReference type="Pfam" id="PF04241">
    <property type="entry name" value="DUF423"/>
    <property type="match status" value="1"/>
</dbReference>
<dbReference type="Proteomes" id="UP000076874">
    <property type="component" value="Unassembled WGS sequence"/>
</dbReference>
<evidence type="ECO:0000313" key="6">
    <source>
        <dbReference type="EMBL" id="OAA56153.1"/>
    </source>
</evidence>
<proteinExistence type="predicted"/>
<evidence type="ECO:0000313" key="7">
    <source>
        <dbReference type="Proteomes" id="UP000076874"/>
    </source>
</evidence>
<dbReference type="GO" id="GO:0016020">
    <property type="term" value="C:membrane"/>
    <property type="evidence" value="ECO:0007669"/>
    <property type="project" value="UniProtKB-SubCell"/>
</dbReference>
<keyword evidence="3 5" id="KW-1133">Transmembrane helix</keyword>
<dbReference type="OrthoDB" id="269173at2759"/>
<accession>A0A167P0I5</accession>
<feature type="transmembrane region" description="Helical" evidence="5">
    <location>
        <begin position="121"/>
        <end position="141"/>
    </location>
</feature>
<evidence type="ECO:0000256" key="3">
    <source>
        <dbReference type="ARBA" id="ARBA00022989"/>
    </source>
</evidence>
<protein>
    <submittedName>
        <fullName evidence="6">Membrane protein</fullName>
    </submittedName>
</protein>
<feature type="transmembrane region" description="Helical" evidence="5">
    <location>
        <begin position="63"/>
        <end position="84"/>
    </location>
</feature>
<dbReference type="PANTHER" id="PTHR43461:SF1">
    <property type="entry name" value="TRANSMEMBRANE PROTEIN 256"/>
    <property type="match status" value="1"/>
</dbReference>
<evidence type="ECO:0000256" key="5">
    <source>
        <dbReference type="SAM" id="Phobius"/>
    </source>
</evidence>
<evidence type="ECO:0000256" key="4">
    <source>
        <dbReference type="ARBA" id="ARBA00023136"/>
    </source>
</evidence>
<dbReference type="EMBL" id="AZHD01000017">
    <property type="protein sequence ID" value="OAA56153.1"/>
    <property type="molecule type" value="Genomic_DNA"/>
</dbReference>
<comment type="subcellular location">
    <subcellularLocation>
        <location evidence="1">Membrane</location>
        <topology evidence="1">Multi-pass membrane protein</topology>
    </subcellularLocation>
</comment>
<dbReference type="InterPro" id="IPR006696">
    <property type="entry name" value="DUF423"/>
</dbReference>
<keyword evidence="2 5" id="KW-0812">Transmembrane</keyword>
<keyword evidence="7" id="KW-1185">Reference proteome</keyword>
<organism evidence="6 7">
    <name type="scientific">Niveomyces insectorum RCEF 264</name>
    <dbReference type="NCBI Taxonomy" id="1081102"/>
    <lineage>
        <taxon>Eukaryota</taxon>
        <taxon>Fungi</taxon>
        <taxon>Dikarya</taxon>
        <taxon>Ascomycota</taxon>
        <taxon>Pezizomycotina</taxon>
        <taxon>Sordariomycetes</taxon>
        <taxon>Hypocreomycetidae</taxon>
        <taxon>Hypocreales</taxon>
        <taxon>Cordycipitaceae</taxon>
        <taxon>Niveomyces</taxon>
    </lineage>
</organism>
<gene>
    <name evidence="6" type="ORF">SPI_07764</name>
</gene>
<evidence type="ECO:0000256" key="2">
    <source>
        <dbReference type="ARBA" id="ARBA00022692"/>
    </source>
</evidence>
<keyword evidence="4 5" id="KW-0472">Membrane</keyword>
<sequence>MSVAVHTNVNAHPAGDEESTPLLVSIRAENAALTATLPPPVAALRRRRHAEDHTVSARMAGLLFWRVGALYGATAVALGAFGAHGLKNRISDPQKLANWSTAAHYQLAHSVVLLATRGHPVAATFFTAGMTMFSGSIYALTLDTERFKWMGPVTPLGGLCLILGWLSLAFTRGAVRF</sequence>
<comment type="caution">
    <text evidence="6">The sequence shown here is derived from an EMBL/GenBank/DDBJ whole genome shotgun (WGS) entry which is preliminary data.</text>
</comment>
<feature type="transmembrane region" description="Helical" evidence="5">
    <location>
        <begin position="153"/>
        <end position="175"/>
    </location>
</feature>
<dbReference type="PANTHER" id="PTHR43461">
    <property type="entry name" value="TRANSMEMBRANE PROTEIN 256"/>
    <property type="match status" value="1"/>
</dbReference>
<dbReference type="AlphaFoldDB" id="A0A167P0I5"/>
<name>A0A167P0I5_9HYPO</name>
<reference evidence="6 7" key="1">
    <citation type="journal article" date="2016" name="Genome Biol. Evol.">
        <title>Divergent and convergent evolution of fungal pathogenicity.</title>
        <authorList>
            <person name="Shang Y."/>
            <person name="Xiao G."/>
            <person name="Zheng P."/>
            <person name="Cen K."/>
            <person name="Zhan S."/>
            <person name="Wang C."/>
        </authorList>
    </citation>
    <scope>NUCLEOTIDE SEQUENCE [LARGE SCALE GENOMIC DNA]</scope>
    <source>
        <strain evidence="6 7">RCEF 264</strain>
    </source>
</reference>
<evidence type="ECO:0000256" key="1">
    <source>
        <dbReference type="ARBA" id="ARBA00004141"/>
    </source>
</evidence>